<dbReference type="RefSeq" id="WP_113860757.1">
    <property type="nucleotide sequence ID" value="NZ_PDCG01000014.1"/>
</dbReference>
<dbReference type="OrthoDB" id="37081at2"/>
<dbReference type="Proteomes" id="UP000252530">
    <property type="component" value="Unassembled WGS sequence"/>
</dbReference>
<evidence type="ECO:0000256" key="3">
    <source>
        <dbReference type="ARBA" id="ARBA00023163"/>
    </source>
</evidence>
<proteinExistence type="predicted"/>
<dbReference type="PROSITE" id="PS50932">
    <property type="entry name" value="HTH_LACI_2"/>
    <property type="match status" value="1"/>
</dbReference>
<dbReference type="InterPro" id="IPR000843">
    <property type="entry name" value="HTH_LacI"/>
</dbReference>
<evidence type="ECO:0000313" key="7">
    <source>
        <dbReference type="Proteomes" id="UP000252530"/>
    </source>
</evidence>
<keyword evidence="3" id="KW-0804">Transcription</keyword>
<dbReference type="PANTHER" id="PTHR30146:SF109">
    <property type="entry name" value="HTH-TYPE TRANSCRIPTIONAL REGULATOR GALS"/>
    <property type="match status" value="1"/>
</dbReference>
<dbReference type="PANTHER" id="PTHR30146">
    <property type="entry name" value="LACI-RELATED TRANSCRIPTIONAL REPRESSOR"/>
    <property type="match status" value="1"/>
</dbReference>
<dbReference type="GO" id="GO:0003700">
    <property type="term" value="F:DNA-binding transcription factor activity"/>
    <property type="evidence" value="ECO:0007669"/>
    <property type="project" value="TreeGrafter"/>
</dbReference>
<keyword evidence="7" id="KW-1185">Reference proteome</keyword>
<organism evidence="6 7">
    <name type="scientific">Bifidobacterium aemilianum</name>
    <dbReference type="NCBI Taxonomy" id="2493120"/>
    <lineage>
        <taxon>Bacteria</taxon>
        <taxon>Bacillati</taxon>
        <taxon>Actinomycetota</taxon>
        <taxon>Actinomycetes</taxon>
        <taxon>Bifidobacteriales</taxon>
        <taxon>Bifidobacteriaceae</taxon>
        <taxon>Bifidobacterium</taxon>
    </lineage>
</organism>
<dbReference type="InterPro" id="IPR028082">
    <property type="entry name" value="Peripla_BP_I"/>
</dbReference>
<feature type="domain" description="HTH lacI-type" evidence="5">
    <location>
        <begin position="5"/>
        <end position="60"/>
    </location>
</feature>
<dbReference type="InterPro" id="IPR010982">
    <property type="entry name" value="Lambda_DNA-bd_dom_sf"/>
</dbReference>
<gene>
    <name evidence="6" type="ORF">CRD60_08025</name>
</gene>
<dbReference type="CDD" id="cd06267">
    <property type="entry name" value="PBP1_LacI_sugar_binding-like"/>
    <property type="match status" value="1"/>
</dbReference>
<evidence type="ECO:0000256" key="4">
    <source>
        <dbReference type="SAM" id="MobiDB-lite"/>
    </source>
</evidence>
<comment type="caution">
    <text evidence="6">The sequence shown here is derived from an EMBL/GenBank/DDBJ whole genome shotgun (WGS) entry which is preliminary data.</text>
</comment>
<accession>A0A366K636</accession>
<evidence type="ECO:0000313" key="6">
    <source>
        <dbReference type="EMBL" id="RBP97206.1"/>
    </source>
</evidence>
<keyword evidence="1" id="KW-0805">Transcription regulation</keyword>
<dbReference type="EMBL" id="PDCG01000014">
    <property type="protein sequence ID" value="RBP97206.1"/>
    <property type="molecule type" value="Genomic_DNA"/>
</dbReference>
<dbReference type="Pfam" id="PF00356">
    <property type="entry name" value="LacI"/>
    <property type="match status" value="1"/>
</dbReference>
<dbReference type="SUPFAM" id="SSF47413">
    <property type="entry name" value="lambda repressor-like DNA-binding domains"/>
    <property type="match status" value="1"/>
</dbReference>
<evidence type="ECO:0000259" key="5">
    <source>
        <dbReference type="PROSITE" id="PS50932"/>
    </source>
</evidence>
<dbReference type="InterPro" id="IPR046335">
    <property type="entry name" value="LacI/GalR-like_sensor"/>
</dbReference>
<protein>
    <submittedName>
        <fullName evidence="6">LacI family transcriptional regulator</fullName>
    </submittedName>
</protein>
<dbReference type="AlphaFoldDB" id="A0A366K636"/>
<evidence type="ECO:0000256" key="2">
    <source>
        <dbReference type="ARBA" id="ARBA00023125"/>
    </source>
</evidence>
<dbReference type="Pfam" id="PF13377">
    <property type="entry name" value="Peripla_BP_3"/>
    <property type="match status" value="1"/>
</dbReference>
<dbReference type="GO" id="GO:0000976">
    <property type="term" value="F:transcription cis-regulatory region binding"/>
    <property type="evidence" value="ECO:0007669"/>
    <property type="project" value="TreeGrafter"/>
</dbReference>
<name>A0A366K636_9BIFI</name>
<dbReference type="SMART" id="SM00354">
    <property type="entry name" value="HTH_LACI"/>
    <property type="match status" value="1"/>
</dbReference>
<reference evidence="6 7" key="1">
    <citation type="submission" date="2017-10" db="EMBL/GenBank/DDBJ databases">
        <title>Bifidobacterium xylocopum sp. nov. and Bifidobacterium aemilianum sp. nov., from the carpenter bee (Xylocopa violacea) digestive tract.</title>
        <authorList>
            <person name="Alberoni D."/>
            <person name="Baffoni L."/>
            <person name="Di Gioia D."/>
            <person name="Gaggia F."/>
            <person name="Biavati B."/>
        </authorList>
    </citation>
    <scope>NUCLEOTIDE SEQUENCE [LARGE SCALE GENOMIC DNA]</scope>
    <source>
        <strain evidence="6 7">XV10</strain>
    </source>
</reference>
<dbReference type="Gene3D" id="3.40.50.2300">
    <property type="match status" value="2"/>
</dbReference>
<evidence type="ECO:0000256" key="1">
    <source>
        <dbReference type="ARBA" id="ARBA00023015"/>
    </source>
</evidence>
<dbReference type="Gene3D" id="1.10.260.40">
    <property type="entry name" value="lambda repressor-like DNA-binding domains"/>
    <property type="match status" value="1"/>
</dbReference>
<feature type="region of interest" description="Disordered" evidence="4">
    <location>
        <begin position="319"/>
        <end position="338"/>
    </location>
</feature>
<keyword evidence="2" id="KW-0238">DNA-binding</keyword>
<dbReference type="SUPFAM" id="SSF53822">
    <property type="entry name" value="Periplasmic binding protein-like I"/>
    <property type="match status" value="1"/>
</dbReference>
<sequence>MGKRPTRDDVAREAGTSTAVVSYVINEGPRPVSEETKQKVLAAIHKTGYMPNGIAKSLANGSSDTYALLVTDMANPFLAQMAQALEHELFSRNKTLLVGDSNDDPARQLELLEAFQRQQVSGLVWYGVDQPLPLNAIDSYPGTVVLINQPAGSPAGQQAGRRIRVEVNEYAEAQMATEHLISHGYQHLAMISGPKERLNSRERIRGWKAALRQADMEAGALISAPYTRQGGYDAALQIGEETDAVFVSNELQAMGFLAGLAASGRRAPDDVAVVAMNRTPAASYLVPSLTAVQLPHAQMAKRIAEVLIGNIVDVEDGGNTVDTGSRHGAKPAGAGVRLEPGKNSDDLECIGVNHTLVIGHSCGCTGR</sequence>